<evidence type="ECO:0000256" key="4">
    <source>
        <dbReference type="ARBA" id="ARBA00023002"/>
    </source>
</evidence>
<dbReference type="SUPFAM" id="SSF50129">
    <property type="entry name" value="GroES-like"/>
    <property type="match status" value="1"/>
</dbReference>
<dbReference type="Proteomes" id="UP000176204">
    <property type="component" value="Chromosome I"/>
</dbReference>
<evidence type="ECO:0000313" key="10">
    <source>
        <dbReference type="EMBL" id="SEH94628.1"/>
    </source>
</evidence>
<comment type="function">
    <text evidence="6">Catalyzes the NAD(+)-dependent oxidation of L-threonine to 2-amino-3-ketobutyrate.</text>
</comment>
<feature type="binding site" evidence="6">
    <location>
        <position position="196"/>
    </location>
    <ligand>
        <name>NAD(+)</name>
        <dbReference type="ChEBI" id="CHEBI:57540"/>
    </ligand>
</feature>
<evidence type="ECO:0000259" key="9">
    <source>
        <dbReference type="Pfam" id="PF08240"/>
    </source>
</evidence>
<dbReference type="PANTHER" id="PTHR43401">
    <property type="entry name" value="L-THREONINE 3-DEHYDROGENASE"/>
    <property type="match status" value="1"/>
</dbReference>
<feature type="binding site" evidence="6">
    <location>
        <position position="65"/>
    </location>
    <ligand>
        <name>Zn(2+)</name>
        <dbReference type="ChEBI" id="CHEBI:29105"/>
        <label>1</label>
        <note>catalytic</note>
    </ligand>
</feature>
<evidence type="ECO:0000256" key="3">
    <source>
        <dbReference type="ARBA" id="ARBA00022833"/>
    </source>
</evidence>
<feature type="binding site" evidence="6">
    <location>
        <position position="64"/>
    </location>
    <ligand>
        <name>Zn(2+)</name>
        <dbReference type="ChEBI" id="CHEBI:29105"/>
        <label>1</label>
        <note>catalytic</note>
    </ligand>
</feature>
<keyword evidence="11" id="KW-1185">Reference proteome</keyword>
<proteinExistence type="inferred from homology"/>
<dbReference type="InterPro" id="IPR004627">
    <property type="entry name" value="L-Threonine_3-DHase"/>
</dbReference>
<feature type="binding site" evidence="6">
    <location>
        <position position="201"/>
    </location>
    <ligand>
        <name>NAD(+)</name>
        <dbReference type="ChEBI" id="CHEBI:57540"/>
    </ligand>
</feature>
<keyword evidence="4 6" id="KW-0560">Oxidoreductase</keyword>
<evidence type="ECO:0000256" key="7">
    <source>
        <dbReference type="NCBIfam" id="TIGR00692"/>
    </source>
</evidence>
<feature type="binding site" evidence="6">
    <location>
        <position position="94"/>
    </location>
    <ligand>
        <name>Zn(2+)</name>
        <dbReference type="ChEBI" id="CHEBI:29105"/>
        <label>2</label>
    </ligand>
</feature>
<dbReference type="GO" id="GO:0005737">
    <property type="term" value="C:cytoplasm"/>
    <property type="evidence" value="ECO:0007669"/>
    <property type="project" value="UniProtKB-SubCell"/>
</dbReference>
<feature type="site" description="Important for catalytic activity for the proton relay mechanism but does not participate directly in the coordination of zinc atom" evidence="6">
    <location>
        <position position="149"/>
    </location>
</feature>
<dbReference type="Pfam" id="PF00107">
    <property type="entry name" value="ADH_zinc_N"/>
    <property type="match status" value="1"/>
</dbReference>
<keyword evidence="3 6" id="KW-0862">Zinc</keyword>
<feature type="binding site" evidence="6">
    <location>
        <position position="97"/>
    </location>
    <ligand>
        <name>Zn(2+)</name>
        <dbReference type="ChEBI" id="CHEBI:29105"/>
        <label>2</label>
    </ligand>
</feature>
<comment type="catalytic activity">
    <reaction evidence="6">
        <text>L-threonine + NAD(+) = (2S)-2-amino-3-oxobutanoate + NADH + H(+)</text>
        <dbReference type="Rhea" id="RHEA:13161"/>
        <dbReference type="ChEBI" id="CHEBI:15378"/>
        <dbReference type="ChEBI" id="CHEBI:57540"/>
        <dbReference type="ChEBI" id="CHEBI:57926"/>
        <dbReference type="ChEBI" id="CHEBI:57945"/>
        <dbReference type="ChEBI" id="CHEBI:78948"/>
        <dbReference type="EC" id="1.1.1.103"/>
    </reaction>
</comment>
<dbReference type="EC" id="1.1.1.103" evidence="6 7"/>
<feature type="active site" description="Charge relay system" evidence="6">
    <location>
        <position position="41"/>
    </location>
</feature>
<evidence type="ECO:0000256" key="6">
    <source>
        <dbReference type="HAMAP-Rule" id="MF_00627"/>
    </source>
</evidence>
<dbReference type="GO" id="GO:0008270">
    <property type="term" value="F:zinc ion binding"/>
    <property type="evidence" value="ECO:0007669"/>
    <property type="project" value="UniProtKB-UniRule"/>
</dbReference>
<dbReference type="PROSITE" id="PS00059">
    <property type="entry name" value="ADH_ZINC"/>
    <property type="match status" value="1"/>
</dbReference>
<feature type="domain" description="Alcohol dehydrogenase-like C-terminal" evidence="8">
    <location>
        <begin position="176"/>
        <end position="301"/>
    </location>
</feature>
<dbReference type="Gene3D" id="3.40.50.720">
    <property type="entry name" value="NAD(P)-binding Rossmann-like Domain"/>
    <property type="match status" value="1"/>
</dbReference>
<sequence length="342" mass="37413">MMHALVKTKADKGLELIDIPMPEVGPNDILIKIHKTAICGTDLHIWNWDSWAQKTIPVGMQVGHEFCGVIEAVGSAVTSYKPGEIVSGEGHIVCGHCRNCKAGRRHLCPNTKGVGVNRPGCFAEYLSIPQENIFRIHPDIPMEIASIFDPLGNAVHTALSWDLVGEDVLITGAGVIGCMAAAVCRHAGAKNIVITDINDYRLELAQKMGATRTVNVTREKLADVWHTLDMNEGFDVCLEMSGAPSCLKDILDNTCNGAKVSLLGIQPGDAPVDWDKIIFKGLMLKGIYGREMFETWHKMDKMVRGGLNIAPIITHRLPYTEFKEGFDAMNTGRSGKVVLSWV</sequence>
<dbReference type="NCBIfam" id="TIGR00692">
    <property type="entry name" value="tdh"/>
    <property type="match status" value="1"/>
</dbReference>
<organism evidence="10 11">
    <name type="scientific">Akkermansia glycaniphila</name>
    <dbReference type="NCBI Taxonomy" id="1679444"/>
    <lineage>
        <taxon>Bacteria</taxon>
        <taxon>Pseudomonadati</taxon>
        <taxon>Verrucomicrobiota</taxon>
        <taxon>Verrucomicrobiia</taxon>
        <taxon>Verrucomicrobiales</taxon>
        <taxon>Akkermansiaceae</taxon>
        <taxon>Akkermansia</taxon>
    </lineage>
</organism>
<dbReference type="STRING" id="1679444.PYTT_1970"/>
<dbReference type="PANTHER" id="PTHR43401:SF2">
    <property type="entry name" value="L-THREONINE 3-DEHYDROGENASE"/>
    <property type="match status" value="1"/>
</dbReference>
<dbReference type="HAMAP" id="MF_00627">
    <property type="entry name" value="Thr_dehydrog"/>
    <property type="match status" value="1"/>
</dbReference>
<dbReference type="KEGG" id="agl:PYTT_1970"/>
<dbReference type="InterPro" id="IPR013154">
    <property type="entry name" value="ADH-like_N"/>
</dbReference>
<dbReference type="InterPro" id="IPR050129">
    <property type="entry name" value="Zn_alcohol_dh"/>
</dbReference>
<name>A0A1H6MA90_9BACT</name>
<evidence type="ECO:0000256" key="2">
    <source>
        <dbReference type="ARBA" id="ARBA00022723"/>
    </source>
</evidence>
<dbReference type="UniPathway" id="UPA00046">
    <property type="reaction ID" value="UER00505"/>
</dbReference>
<feature type="domain" description="Alcohol dehydrogenase-like N-terminal" evidence="9">
    <location>
        <begin position="25"/>
        <end position="136"/>
    </location>
</feature>
<dbReference type="AlphaFoldDB" id="A0A1H6MA90"/>
<comment type="pathway">
    <text evidence="6">Amino-acid degradation; L-threonine degradation via oxydo-reductase pathway; glycine from L-threonine: step 1/2.</text>
</comment>
<dbReference type="SUPFAM" id="SSF51735">
    <property type="entry name" value="NAD(P)-binding Rossmann-fold domains"/>
    <property type="match status" value="1"/>
</dbReference>
<dbReference type="GO" id="GO:0008743">
    <property type="term" value="F:L-threonine 3-dehydrogenase activity"/>
    <property type="evidence" value="ECO:0007669"/>
    <property type="project" value="UniProtKB-UniRule"/>
</dbReference>
<keyword evidence="2 6" id="KW-0479">Metal-binding</keyword>
<keyword evidence="1 6" id="KW-0963">Cytoplasm</keyword>
<feature type="binding site" evidence="6">
    <location>
        <position position="108"/>
    </location>
    <ligand>
        <name>Zn(2+)</name>
        <dbReference type="ChEBI" id="CHEBI:29105"/>
        <label>2</label>
    </ligand>
</feature>
<feature type="binding site" evidence="6">
    <location>
        <begin position="287"/>
        <end position="288"/>
    </location>
    <ligand>
        <name>NAD(+)</name>
        <dbReference type="ChEBI" id="CHEBI:57540"/>
    </ligand>
</feature>
<comment type="cofactor">
    <cofactor evidence="6">
        <name>Zn(2+)</name>
        <dbReference type="ChEBI" id="CHEBI:29105"/>
    </cofactor>
    <text evidence="6">Binds 2 Zn(2+) ions per subunit.</text>
</comment>
<feature type="binding site" evidence="6">
    <location>
        <position position="39"/>
    </location>
    <ligand>
        <name>Zn(2+)</name>
        <dbReference type="ChEBI" id="CHEBI:29105"/>
        <label>1</label>
        <note>catalytic</note>
    </ligand>
</feature>
<evidence type="ECO:0000256" key="5">
    <source>
        <dbReference type="ARBA" id="ARBA00023027"/>
    </source>
</evidence>
<evidence type="ECO:0000313" key="11">
    <source>
        <dbReference type="Proteomes" id="UP000176204"/>
    </source>
</evidence>
<dbReference type="Gene3D" id="3.90.180.10">
    <property type="entry name" value="Medium-chain alcohol dehydrogenases, catalytic domain"/>
    <property type="match status" value="1"/>
</dbReference>
<dbReference type="InterPro" id="IPR013149">
    <property type="entry name" value="ADH-like_C"/>
</dbReference>
<dbReference type="InterPro" id="IPR002328">
    <property type="entry name" value="ADH_Zn_CS"/>
</dbReference>
<feature type="active site" description="Charge relay system" evidence="6">
    <location>
        <position position="44"/>
    </location>
</feature>
<comment type="similarity">
    <text evidence="6">Belongs to the zinc-containing alcohol dehydrogenase family.</text>
</comment>
<dbReference type="InterPro" id="IPR011032">
    <property type="entry name" value="GroES-like_sf"/>
</dbReference>
<feature type="binding site" evidence="6">
    <location>
        <position position="100"/>
    </location>
    <ligand>
        <name>Zn(2+)</name>
        <dbReference type="ChEBI" id="CHEBI:29105"/>
        <label>2</label>
    </ligand>
</feature>
<feature type="binding site" evidence="6">
    <location>
        <position position="176"/>
    </location>
    <ligand>
        <name>NAD(+)</name>
        <dbReference type="ChEBI" id="CHEBI:57540"/>
    </ligand>
</feature>
<comment type="subcellular location">
    <subcellularLocation>
        <location evidence="6">Cytoplasm</location>
    </subcellularLocation>
</comment>
<comment type="subunit">
    <text evidence="6">Homotetramer.</text>
</comment>
<protein>
    <recommendedName>
        <fullName evidence="6 7">L-threonine 3-dehydrogenase</fullName>
        <shortName evidence="6">TDH</shortName>
        <ecNumber evidence="6 7">1.1.1.103</ecNumber>
    </recommendedName>
</protein>
<gene>
    <name evidence="6" type="primary">tdh</name>
    <name evidence="10" type="ORF">PYTT_1970</name>
</gene>
<reference evidence="11" key="1">
    <citation type="submission" date="2016-09" db="EMBL/GenBank/DDBJ databases">
        <authorList>
            <person name="Koehorst J."/>
        </authorList>
    </citation>
    <scope>NUCLEOTIDE SEQUENCE [LARGE SCALE GENOMIC DNA]</scope>
</reference>
<feature type="binding site" evidence="6">
    <location>
        <begin position="263"/>
        <end position="265"/>
    </location>
    <ligand>
        <name>NAD(+)</name>
        <dbReference type="ChEBI" id="CHEBI:57540"/>
    </ligand>
</feature>
<dbReference type="InterPro" id="IPR036291">
    <property type="entry name" value="NAD(P)-bd_dom_sf"/>
</dbReference>
<dbReference type="GO" id="GO:0019518">
    <property type="term" value="P:L-threonine catabolic process to glycine"/>
    <property type="evidence" value="ECO:0007669"/>
    <property type="project" value="UniProtKB-UniPathway"/>
</dbReference>
<evidence type="ECO:0000256" key="1">
    <source>
        <dbReference type="ARBA" id="ARBA00022490"/>
    </source>
</evidence>
<dbReference type="NCBIfam" id="NF003808">
    <property type="entry name" value="PRK05396.1"/>
    <property type="match status" value="1"/>
</dbReference>
<keyword evidence="5 6" id="KW-0520">NAD</keyword>
<evidence type="ECO:0000259" key="8">
    <source>
        <dbReference type="Pfam" id="PF00107"/>
    </source>
</evidence>
<dbReference type="Pfam" id="PF08240">
    <property type="entry name" value="ADH_N"/>
    <property type="match status" value="1"/>
</dbReference>
<dbReference type="EMBL" id="LT629973">
    <property type="protein sequence ID" value="SEH94628.1"/>
    <property type="molecule type" value="Genomic_DNA"/>
</dbReference>
<accession>A0A1H6MA90</accession>